<dbReference type="GO" id="GO:0042073">
    <property type="term" value="P:intraciliary transport"/>
    <property type="evidence" value="ECO:0007669"/>
    <property type="project" value="InterPro"/>
</dbReference>
<dbReference type="EMBL" id="QKKF02005868">
    <property type="protein sequence ID" value="RZF46568.1"/>
    <property type="molecule type" value="Genomic_DNA"/>
</dbReference>
<evidence type="ECO:0000313" key="3">
    <source>
        <dbReference type="Proteomes" id="UP000291343"/>
    </source>
</evidence>
<feature type="compositionally biased region" description="Polar residues" evidence="1">
    <location>
        <begin position="127"/>
        <end position="142"/>
    </location>
</feature>
<reference evidence="2 3" key="1">
    <citation type="journal article" date="2017" name="Gigascience">
        <title>Genome sequence of the small brown planthopper, Laodelphax striatellus.</title>
        <authorList>
            <person name="Zhu J."/>
            <person name="Jiang F."/>
            <person name="Wang X."/>
            <person name="Yang P."/>
            <person name="Bao Y."/>
            <person name="Zhao W."/>
            <person name="Wang W."/>
            <person name="Lu H."/>
            <person name="Wang Q."/>
            <person name="Cui N."/>
            <person name="Li J."/>
            <person name="Chen X."/>
            <person name="Luo L."/>
            <person name="Yu J."/>
            <person name="Kang L."/>
            <person name="Cui F."/>
        </authorList>
    </citation>
    <scope>NUCLEOTIDE SEQUENCE [LARGE SCALE GENOMIC DNA]</scope>
    <source>
        <strain evidence="2">Lst14</strain>
    </source>
</reference>
<organism evidence="2 3">
    <name type="scientific">Laodelphax striatellus</name>
    <name type="common">Small brown planthopper</name>
    <name type="synonym">Delphax striatella</name>
    <dbReference type="NCBI Taxonomy" id="195883"/>
    <lineage>
        <taxon>Eukaryota</taxon>
        <taxon>Metazoa</taxon>
        <taxon>Ecdysozoa</taxon>
        <taxon>Arthropoda</taxon>
        <taxon>Hexapoda</taxon>
        <taxon>Insecta</taxon>
        <taxon>Pterygota</taxon>
        <taxon>Neoptera</taxon>
        <taxon>Paraneoptera</taxon>
        <taxon>Hemiptera</taxon>
        <taxon>Auchenorrhyncha</taxon>
        <taxon>Fulgoroidea</taxon>
        <taxon>Delphacidae</taxon>
        <taxon>Criomorphinae</taxon>
        <taxon>Laodelphax</taxon>
    </lineage>
</organism>
<protein>
    <recommendedName>
        <fullName evidence="4">WD repeat-containing protein 60</fullName>
    </recommendedName>
</protein>
<accession>A0A482XML7</accession>
<evidence type="ECO:0008006" key="4">
    <source>
        <dbReference type="Google" id="ProtNLM"/>
    </source>
</evidence>
<keyword evidence="3" id="KW-1185">Reference proteome</keyword>
<feature type="compositionally biased region" description="Acidic residues" evidence="1">
    <location>
        <begin position="290"/>
        <end position="307"/>
    </location>
</feature>
<dbReference type="AlphaFoldDB" id="A0A482XML7"/>
<proteinExistence type="predicted"/>
<feature type="region of interest" description="Disordered" evidence="1">
    <location>
        <begin position="1"/>
        <end position="190"/>
    </location>
</feature>
<dbReference type="GO" id="GO:0005868">
    <property type="term" value="C:cytoplasmic dynein complex"/>
    <property type="evidence" value="ECO:0007669"/>
    <property type="project" value="InterPro"/>
</dbReference>
<dbReference type="InterPro" id="IPR015943">
    <property type="entry name" value="WD40/YVTN_repeat-like_dom_sf"/>
</dbReference>
<dbReference type="SMR" id="A0A482XML7"/>
<feature type="compositionally biased region" description="Basic and acidic residues" evidence="1">
    <location>
        <begin position="342"/>
        <end position="351"/>
    </location>
</feature>
<dbReference type="SMART" id="SM00320">
    <property type="entry name" value="WD40"/>
    <property type="match status" value="5"/>
</dbReference>
<dbReference type="PANTHER" id="PTHR16022:SF0">
    <property type="entry name" value="CYTOPLASMIC DYNEIN 2 INTERMEDIATE CHAIN 1"/>
    <property type="match status" value="1"/>
</dbReference>
<feature type="region of interest" description="Disordered" evidence="1">
    <location>
        <begin position="207"/>
        <end position="362"/>
    </location>
</feature>
<dbReference type="OrthoDB" id="2162425at2759"/>
<dbReference type="GO" id="GO:0045503">
    <property type="term" value="F:dynein light chain binding"/>
    <property type="evidence" value="ECO:0007669"/>
    <property type="project" value="InterPro"/>
</dbReference>
<dbReference type="InParanoid" id="A0A482XML7"/>
<sequence>MAKRGGNTEVNGFISFAPDKKSGTTAPKKTPSRRRGSVDREDKKKELLKTKKPVRDDSLEKHGTPKHRQETRLQRKPEIHKTRENDKSKEIKKEKLATNDKQKSRTTEAQKKSTKINEEKHQKLKTSKLTPKTASTHQSSPKIRSKNDDAKTNSQHSMKNSKPIKPPASIRSNDTGTRKKISSMASSEEFEIASKRLLERMRKLTSSLEEKLVLSPSRKINGRTQSNQMEISKTQRRDEKESSKLKSEIRGAPVKEESENQDNGPSIFGMASSSGKLGLTAANASMDGSDSYEDDFESYESDFEECTESGVSGDQDLTTSSDEDDDDDDSELYSSLGNPEKPVVEEERKLDSGNYDLSTQKQKHQLNEIKDALLKENSTLTLTRNLHNKQEETILDSQEKISGNETIFINFADAKQRHIKQKINEKVQKRGACLMEMINLDTMMFSLLDMPSVPYDIFIKCYGKSNTQQMQTQTNDDCLNEEVQTEEIQVSNKWTQHPIKFHPIDSNPELFLNRFIMDRKGVGDEGMQNETDEEWQANLHVNSIRLQNFLSSASEVILTLLEEEQSMRKSNGKSVLSAQSKAISDGFTNLSFDNVEFLKGRQITSLKFSLTTPNQIITVHKESELQTPSSLREECLGRCMICLWNVYKHSSPQKILVSPGTVLSAQLQSHLVFAGLFDGSICVWDLREKAAWHQRTGLHGLEHTLRSPTFITTRVLNETSHTSPVVSLECCTNKTKEEAQGTSTYQVASLEVDGIIIIWTVVHLVLSKYSGDNMGNTTIPGLAPWGHVRLVPSVSINVLQFNSRTLMANVECKVLSVCDNHLFVGTNTGMITHCLKGNSKGQPPCYYSKRDGVSGINCIEVSPNGDSLFLSASSTGRVNLFQRKIRNPMIELIGTVNDPGPPVKSICWSPVKQNIFFILDGESSIHVWDLCYSDFSPRFTLPKADSVITAMSISPHAEEQLLALSTDKGEIEIHRLNEALSEDKSKRESEMFKHYLNIVC</sequence>
<dbReference type="InterPro" id="IPR036322">
    <property type="entry name" value="WD40_repeat_dom_sf"/>
</dbReference>
<comment type="caution">
    <text evidence="2">The sequence shown here is derived from an EMBL/GenBank/DDBJ whole genome shotgun (WGS) entry which is preliminary data.</text>
</comment>
<dbReference type="STRING" id="195883.A0A482XML7"/>
<dbReference type="SUPFAM" id="SSF50978">
    <property type="entry name" value="WD40 repeat-like"/>
    <property type="match status" value="1"/>
</dbReference>
<evidence type="ECO:0000256" key="1">
    <source>
        <dbReference type="SAM" id="MobiDB-lite"/>
    </source>
</evidence>
<feature type="compositionally biased region" description="Polar residues" evidence="1">
    <location>
        <begin position="222"/>
        <end position="232"/>
    </location>
</feature>
<dbReference type="Gene3D" id="2.130.10.10">
    <property type="entry name" value="YVTN repeat-like/Quinoprotein amine dehydrogenase"/>
    <property type="match status" value="2"/>
</dbReference>
<gene>
    <name evidence="2" type="ORF">LSTR_LSTR002900</name>
</gene>
<dbReference type="InterPro" id="IPR001680">
    <property type="entry name" value="WD40_rpt"/>
</dbReference>
<evidence type="ECO:0000313" key="2">
    <source>
        <dbReference type="EMBL" id="RZF46568.1"/>
    </source>
</evidence>
<feature type="compositionally biased region" description="Acidic residues" evidence="1">
    <location>
        <begin position="321"/>
        <end position="331"/>
    </location>
</feature>
<name>A0A482XML7_LAOST</name>
<dbReference type="GO" id="GO:0005929">
    <property type="term" value="C:cilium"/>
    <property type="evidence" value="ECO:0007669"/>
    <property type="project" value="GOC"/>
</dbReference>
<feature type="compositionally biased region" description="Basic and acidic residues" evidence="1">
    <location>
        <begin position="233"/>
        <end position="258"/>
    </location>
</feature>
<feature type="compositionally biased region" description="Basic and acidic residues" evidence="1">
    <location>
        <begin position="36"/>
        <end position="121"/>
    </location>
</feature>
<dbReference type="Proteomes" id="UP000291343">
    <property type="component" value="Unassembled WGS sequence"/>
</dbReference>
<dbReference type="GO" id="GO:0045504">
    <property type="term" value="F:dynein heavy chain binding"/>
    <property type="evidence" value="ECO:0007669"/>
    <property type="project" value="InterPro"/>
</dbReference>
<dbReference type="PANTHER" id="PTHR16022">
    <property type="entry name" value="WD REPEAT DOMAIN 60"/>
    <property type="match status" value="1"/>
</dbReference>
<dbReference type="InterPro" id="IPR042505">
    <property type="entry name" value="DYNC2I1"/>
</dbReference>